<sequence>MLSFLVLFLYKSVVASEPFGARVTCPPRFGGITPIERGRYHGPVITQYRFRRRRPQPLPGRNPTLSHASATGRVHARQALRRA</sequence>
<accession>M5EJN4</accession>
<name>M5EJN4_9HYPH</name>
<dbReference type="AlphaFoldDB" id="M5EJN4"/>
<dbReference type="STRING" id="1297569.MESS2_1460014"/>
<evidence type="ECO:0000256" key="1">
    <source>
        <dbReference type="SAM" id="MobiDB-lite"/>
    </source>
</evidence>
<proteinExistence type="predicted"/>
<keyword evidence="3" id="KW-1185">Reference proteome</keyword>
<organism evidence="2 3">
    <name type="scientific">Mesorhizobium metallidurans STM 2683</name>
    <dbReference type="NCBI Taxonomy" id="1297569"/>
    <lineage>
        <taxon>Bacteria</taxon>
        <taxon>Pseudomonadati</taxon>
        <taxon>Pseudomonadota</taxon>
        <taxon>Alphaproteobacteria</taxon>
        <taxon>Hyphomicrobiales</taxon>
        <taxon>Phyllobacteriaceae</taxon>
        <taxon>Mesorhizobium</taxon>
    </lineage>
</organism>
<gene>
    <name evidence="2" type="ORF">MESS2_1460014</name>
</gene>
<comment type="caution">
    <text evidence="2">The sequence shown here is derived from an EMBL/GenBank/DDBJ whole genome shotgun (WGS) entry which is preliminary data.</text>
</comment>
<protein>
    <submittedName>
        <fullName evidence="2">Uncharacterized protein</fullName>
    </submittedName>
</protein>
<evidence type="ECO:0000313" key="3">
    <source>
        <dbReference type="Proteomes" id="UP000012062"/>
    </source>
</evidence>
<evidence type="ECO:0000313" key="2">
    <source>
        <dbReference type="EMBL" id="CCV04934.1"/>
    </source>
</evidence>
<dbReference type="Proteomes" id="UP000012062">
    <property type="component" value="Unassembled WGS sequence"/>
</dbReference>
<reference evidence="2 3" key="1">
    <citation type="submission" date="2013-02" db="EMBL/GenBank/DDBJ databases">
        <authorList>
            <person name="Genoscope - CEA"/>
        </authorList>
    </citation>
    <scope>NUCLEOTIDE SEQUENCE [LARGE SCALE GENOMIC DNA]</scope>
    <source>
        <strain evidence="2 3">STM 2683</strain>
    </source>
</reference>
<feature type="region of interest" description="Disordered" evidence="1">
    <location>
        <begin position="54"/>
        <end position="83"/>
    </location>
</feature>
<dbReference type="EMBL" id="CAUM01000053">
    <property type="protein sequence ID" value="CCV04934.1"/>
    <property type="molecule type" value="Genomic_DNA"/>
</dbReference>
<feature type="compositionally biased region" description="Basic residues" evidence="1">
    <location>
        <begin position="74"/>
        <end position="83"/>
    </location>
</feature>